<dbReference type="InterPro" id="IPR020841">
    <property type="entry name" value="PKS_Beta-ketoAc_synthase_dom"/>
</dbReference>
<dbReference type="Gene3D" id="3.40.47.10">
    <property type="match status" value="2"/>
</dbReference>
<dbReference type="GO" id="GO:0004315">
    <property type="term" value="F:3-oxoacyl-[acyl-carrier-protein] synthase activity"/>
    <property type="evidence" value="ECO:0007669"/>
    <property type="project" value="InterPro"/>
</dbReference>
<dbReference type="NCBIfam" id="NF006587">
    <property type="entry name" value="PRK09116.1"/>
    <property type="match status" value="1"/>
</dbReference>
<dbReference type="InterPro" id="IPR014031">
    <property type="entry name" value="Ketoacyl_synth_C"/>
</dbReference>
<dbReference type="EMBL" id="VFPV01000002">
    <property type="protein sequence ID" value="TQN03451.1"/>
    <property type="molecule type" value="Genomic_DNA"/>
</dbReference>
<sequence>MSASTTARRRVVITGVGAFSPLGNDWTTVRSQLLSGRNVIRRMHEWEIYEGLSTQLACNVAPFELPAHYNRKTMRSMGRVAVMATRATEIALASAGLLGDPFVKSGQMGISYGSSAGTPSAIGDFGRMISEKNTEGINANTYIKMMSHTAAVNIGVFFGATGRMITTSSACTSGSQGLGYAYETIQSGKQLAMLAGGAEELDAIQAAVFDTLFATSTKNDTPELTPRPFDAARDGLVLGEGACTFVLEELGHAQARGAQILGEIIGYGTNSDGTHVTHPNAATMARAMRMALDDAGLPPEAVGYINAHGTATEQGDIAESHATHAVFGDSVPMSTLKGYMGHTLGACGALEAWMTLEMMREGWFVQNANLTEPDPRCGALDYIIGQARRLETDVVMSNNFAFGGVNTSLILKRWRNE</sequence>
<evidence type="ECO:0000313" key="5">
    <source>
        <dbReference type="EMBL" id="TQN03451.1"/>
    </source>
</evidence>
<accession>A0A543L805</accession>
<gene>
    <name evidence="5" type="ORF">BDD18_2134</name>
</gene>
<dbReference type="PANTHER" id="PTHR11712:SF325">
    <property type="entry name" value="3-OXOACYL-(ACYL-CARRIER-PROTEIN) SYNTHASE II FABF"/>
    <property type="match status" value="1"/>
</dbReference>
<feature type="domain" description="Ketosynthase family 3 (KS3)" evidence="4">
    <location>
        <begin position="8"/>
        <end position="413"/>
    </location>
</feature>
<dbReference type="GO" id="GO:0005829">
    <property type="term" value="C:cytosol"/>
    <property type="evidence" value="ECO:0007669"/>
    <property type="project" value="TreeGrafter"/>
</dbReference>
<dbReference type="SUPFAM" id="SSF53901">
    <property type="entry name" value="Thiolase-like"/>
    <property type="match status" value="2"/>
</dbReference>
<dbReference type="PROSITE" id="PS00606">
    <property type="entry name" value="KS3_1"/>
    <property type="match status" value="1"/>
</dbReference>
<dbReference type="InterPro" id="IPR018201">
    <property type="entry name" value="Ketoacyl_synth_AS"/>
</dbReference>
<reference evidence="5 6" key="1">
    <citation type="submission" date="2019-06" db="EMBL/GenBank/DDBJ databases">
        <title>Genomic Encyclopedia of Archaeal and Bacterial Type Strains, Phase II (KMG-II): from individual species to whole genera.</title>
        <authorList>
            <person name="Goeker M."/>
        </authorList>
    </citation>
    <scope>NUCLEOTIDE SEQUENCE [LARGE SCALE GENOMIC DNA]</scope>
    <source>
        <strain evidence="5 6">DSM 7270</strain>
    </source>
</reference>
<dbReference type="PROSITE" id="PS52004">
    <property type="entry name" value="KS3_2"/>
    <property type="match status" value="1"/>
</dbReference>
<comment type="similarity">
    <text evidence="1 3">Belongs to the thiolase-like superfamily. Beta-ketoacyl-ACP synthases family.</text>
</comment>
<evidence type="ECO:0000256" key="2">
    <source>
        <dbReference type="ARBA" id="ARBA00022679"/>
    </source>
</evidence>
<dbReference type="InterPro" id="IPR016039">
    <property type="entry name" value="Thiolase-like"/>
</dbReference>
<dbReference type="Pfam" id="PF02801">
    <property type="entry name" value="Ketoacyl-synt_C"/>
    <property type="match status" value="1"/>
</dbReference>
<dbReference type="CDD" id="cd00834">
    <property type="entry name" value="KAS_I_II"/>
    <property type="match status" value="1"/>
</dbReference>
<dbReference type="PANTHER" id="PTHR11712">
    <property type="entry name" value="POLYKETIDE SYNTHASE-RELATED"/>
    <property type="match status" value="1"/>
</dbReference>
<dbReference type="InterPro" id="IPR000794">
    <property type="entry name" value="Beta-ketoacyl_synthase"/>
</dbReference>
<dbReference type="GO" id="GO:0006633">
    <property type="term" value="P:fatty acid biosynthetic process"/>
    <property type="evidence" value="ECO:0007669"/>
    <property type="project" value="InterPro"/>
</dbReference>
<name>A0A543L805_9BURK</name>
<dbReference type="Pfam" id="PF00109">
    <property type="entry name" value="ketoacyl-synt"/>
    <property type="match status" value="1"/>
</dbReference>
<evidence type="ECO:0000313" key="6">
    <source>
        <dbReference type="Proteomes" id="UP000316993"/>
    </source>
</evidence>
<dbReference type="Proteomes" id="UP000316993">
    <property type="component" value="Unassembled WGS sequence"/>
</dbReference>
<evidence type="ECO:0000256" key="1">
    <source>
        <dbReference type="ARBA" id="ARBA00008467"/>
    </source>
</evidence>
<dbReference type="RefSeq" id="WP_142083150.1">
    <property type="nucleotide sequence ID" value="NZ_VFPV01000002.1"/>
</dbReference>
<organism evidence="5 6">
    <name type="scientific">Acidovorax temperans</name>
    <dbReference type="NCBI Taxonomy" id="80878"/>
    <lineage>
        <taxon>Bacteria</taxon>
        <taxon>Pseudomonadati</taxon>
        <taxon>Pseudomonadota</taxon>
        <taxon>Betaproteobacteria</taxon>
        <taxon>Burkholderiales</taxon>
        <taxon>Comamonadaceae</taxon>
        <taxon>Acidovorax</taxon>
    </lineage>
</organism>
<dbReference type="SMART" id="SM00825">
    <property type="entry name" value="PKS_KS"/>
    <property type="match status" value="1"/>
</dbReference>
<proteinExistence type="inferred from homology"/>
<keyword evidence="2 3" id="KW-0808">Transferase</keyword>
<protein>
    <submittedName>
        <fullName evidence="5">3-oxoacyl-[acyl-carrier-protein] synthase II</fullName>
    </submittedName>
</protein>
<comment type="caution">
    <text evidence="5">The sequence shown here is derived from an EMBL/GenBank/DDBJ whole genome shotgun (WGS) entry which is preliminary data.</text>
</comment>
<evidence type="ECO:0000259" key="4">
    <source>
        <dbReference type="PROSITE" id="PS52004"/>
    </source>
</evidence>
<evidence type="ECO:0000256" key="3">
    <source>
        <dbReference type="RuleBase" id="RU003694"/>
    </source>
</evidence>
<dbReference type="AlphaFoldDB" id="A0A543L805"/>
<dbReference type="InterPro" id="IPR014030">
    <property type="entry name" value="Ketoacyl_synth_N"/>
</dbReference>